<protein>
    <submittedName>
        <fullName evidence="2">Uncharacterized protein</fullName>
    </submittedName>
</protein>
<dbReference type="EMBL" id="AE017346">
    <property type="protein sequence ID" value="AAW44145.2"/>
    <property type="molecule type" value="Genomic_DNA"/>
</dbReference>
<dbReference type="KEGG" id="cne:CNF04850"/>
<dbReference type="HOGENOM" id="CLU_927548_0_0_1"/>
<dbReference type="Proteomes" id="UP000002149">
    <property type="component" value="Chromosome 6"/>
</dbReference>
<name>Q5KEN4_CRYD1</name>
<dbReference type="InParanoid" id="Q5KEN4"/>
<dbReference type="PaxDb" id="214684-Q5KEN4"/>
<sequence length="376" mass="42814">MSRRQPPVSWEEGENTTTRPYMEETIDEPCIGPEPLPSSLTFSNWSNRDYIPQPQPQPEPPSQFQASFAYSDPQRTSTSTIELAQIPWQQPWEASHQAYGVNTPTLPSPWEVSHQAYNVTPTLPPPWEVSRRTYDVTPTLPPFIPYPLPSSSQQQQQGTTSYPSRQIYPASTTIVTVLLQSENSATVGPMGNDTGQLTIYRNFRAKPSFPPTCTPTEEELDACLDFKNRLRELYVSNTLPFYVQPEDPPRGSGYQRSQTGMEIENTTDQRGRTRTRPSWDWNAFWDWSTIDNEYKMEGYAETAKAQTLANISASQRVSGGSSGQRRAWKVNYKVVDQDEFMTSHPKTDCEGNLIEGEHHGLSEERARRWKHEWIGG</sequence>
<reference evidence="2 3" key="1">
    <citation type="journal article" date="2005" name="Science">
        <title>The genome of the basidiomycetous yeast and human pathogen Cryptococcus neoformans.</title>
        <authorList>
            <person name="Loftus B.J."/>
            <person name="Fung E."/>
            <person name="Roncaglia P."/>
            <person name="Rowley D."/>
            <person name="Amedeo P."/>
            <person name="Bruno D."/>
            <person name="Vamathevan J."/>
            <person name="Miranda M."/>
            <person name="Anderson I.J."/>
            <person name="Fraser J.A."/>
            <person name="Allen J.E."/>
            <person name="Bosdet I.E."/>
            <person name="Brent M.R."/>
            <person name="Chiu R."/>
            <person name="Doering T.L."/>
            <person name="Donlin M.J."/>
            <person name="D'Souza C.A."/>
            <person name="Fox D.S."/>
            <person name="Grinberg V."/>
            <person name="Fu J."/>
            <person name="Fukushima M."/>
            <person name="Haas B.J."/>
            <person name="Huang J.C."/>
            <person name="Janbon G."/>
            <person name="Jones S.J."/>
            <person name="Koo H.L."/>
            <person name="Krzywinski M.I."/>
            <person name="Kwon-Chung J.K."/>
            <person name="Lengeler K.B."/>
            <person name="Maiti R."/>
            <person name="Marra M.A."/>
            <person name="Marra R.E."/>
            <person name="Mathewson C.A."/>
            <person name="Mitchell T.G."/>
            <person name="Pertea M."/>
            <person name="Riggs F.R."/>
            <person name="Salzberg S.L."/>
            <person name="Schein J.E."/>
            <person name="Shvartsbeyn A."/>
            <person name="Shin H."/>
            <person name="Shumway M."/>
            <person name="Specht C.A."/>
            <person name="Suh B.B."/>
            <person name="Tenney A."/>
            <person name="Utterback T.R."/>
            <person name="Wickes B.L."/>
            <person name="Wortman J.R."/>
            <person name="Wye N.H."/>
            <person name="Kronstad J.W."/>
            <person name="Lodge J.K."/>
            <person name="Heitman J."/>
            <person name="Davis R.W."/>
            <person name="Fraser C.M."/>
            <person name="Hyman R.W."/>
        </authorList>
    </citation>
    <scope>NUCLEOTIDE SEQUENCE [LARGE SCALE GENOMIC DNA]</scope>
    <source>
        <strain evidence="3">JEC21 / ATCC MYA-565</strain>
    </source>
</reference>
<dbReference type="GeneID" id="3258282"/>
<keyword evidence="3" id="KW-1185">Reference proteome</keyword>
<feature type="region of interest" description="Disordered" evidence="1">
    <location>
        <begin position="1"/>
        <end position="64"/>
    </location>
</feature>
<evidence type="ECO:0000313" key="2">
    <source>
        <dbReference type="EMBL" id="AAW44145.2"/>
    </source>
</evidence>
<evidence type="ECO:0000256" key="1">
    <source>
        <dbReference type="SAM" id="MobiDB-lite"/>
    </source>
</evidence>
<feature type="compositionally biased region" description="Polar residues" evidence="1">
    <location>
        <begin position="38"/>
        <end position="47"/>
    </location>
</feature>
<proteinExistence type="predicted"/>
<accession>Q5KEN4</accession>
<dbReference type="RefSeq" id="XP_024513064.1">
    <property type="nucleotide sequence ID" value="XM_024657469.1"/>
</dbReference>
<gene>
    <name evidence="2" type="ordered locus">CNF04850</name>
</gene>
<evidence type="ECO:0000313" key="3">
    <source>
        <dbReference type="Proteomes" id="UP000002149"/>
    </source>
</evidence>
<dbReference type="VEuPathDB" id="FungiDB:CNF04850"/>
<organism evidence="2 3">
    <name type="scientific">Cryptococcus deneoformans (strain JEC21 / ATCC MYA-565)</name>
    <name type="common">Cryptococcus neoformans var. neoformans serotype D</name>
    <dbReference type="NCBI Taxonomy" id="214684"/>
    <lineage>
        <taxon>Eukaryota</taxon>
        <taxon>Fungi</taxon>
        <taxon>Dikarya</taxon>
        <taxon>Basidiomycota</taxon>
        <taxon>Agaricomycotina</taxon>
        <taxon>Tremellomycetes</taxon>
        <taxon>Tremellales</taxon>
        <taxon>Cryptococcaceae</taxon>
        <taxon>Cryptococcus</taxon>
        <taxon>Cryptococcus neoformans species complex</taxon>
    </lineage>
</organism>
<dbReference type="AlphaFoldDB" id="Q5KEN4"/>